<feature type="transmembrane region" description="Helical" evidence="2">
    <location>
        <begin position="174"/>
        <end position="194"/>
    </location>
</feature>
<reference evidence="4 5" key="1">
    <citation type="journal article" date="2008" name="J. Bacteriol.">
        <title>The genome of Heliobacterium modesticaldum, a phototrophic representative of the Firmicutes containing the simplest photosynthetic apparatus.</title>
        <authorList>
            <person name="Sattley W.M."/>
            <person name="Madigan M.T."/>
            <person name="Swingley W.D."/>
            <person name="Cheung P.C."/>
            <person name="Clocksin K.M."/>
            <person name="Conrad A.L."/>
            <person name="Dejesa L.C."/>
            <person name="Honchak B.M."/>
            <person name="Jung D.O."/>
            <person name="Karbach L.E."/>
            <person name="Kurdoglu A."/>
            <person name="Lahiri S."/>
            <person name="Mastrian S.D."/>
            <person name="Page L.E."/>
            <person name="Taylor H.L."/>
            <person name="Wang Z.T."/>
            <person name="Raymond J."/>
            <person name="Chen M."/>
            <person name="Blankenship R.E."/>
            <person name="Touchman J.W."/>
        </authorList>
    </citation>
    <scope>NUCLEOTIDE SEQUENCE [LARGE SCALE GENOMIC DNA]</scope>
    <source>
        <strain evidence="5">ATCC 51547 / Ice1</strain>
    </source>
</reference>
<gene>
    <name evidence="4" type="ORF">HM1_1978</name>
</gene>
<dbReference type="AlphaFoldDB" id="B0TFV6"/>
<evidence type="ECO:0000259" key="3">
    <source>
        <dbReference type="Pfam" id="PF09335"/>
    </source>
</evidence>
<protein>
    <recommendedName>
        <fullName evidence="3">VTT domain-containing protein</fullName>
    </recommendedName>
</protein>
<dbReference type="InterPro" id="IPR032816">
    <property type="entry name" value="VTT_dom"/>
</dbReference>
<feature type="domain" description="VTT" evidence="3">
    <location>
        <begin position="33"/>
        <end position="159"/>
    </location>
</feature>
<evidence type="ECO:0000256" key="2">
    <source>
        <dbReference type="SAM" id="Phobius"/>
    </source>
</evidence>
<keyword evidence="5" id="KW-1185">Reference proteome</keyword>
<sequence>MGALKETAQWVVTTYGDLGLFVGLFLEFIGFPFPGELSQAFAGFLISQGHLNLYITLPVCIAGSLLGSMAAHVIGSRYGHRLLYEWGPRLGLKRRYIEKSESWFRQNRLSMILFSRWVLGVRHVTPYFTGLVGMPFWEAFFWNLIGSVLWCVPLVSIGILVGEAYEAFMHEFHRYVNLLVWGAVIFSGFFYLYYRMATRPKLREKEAKAEENPKP</sequence>
<evidence type="ECO:0000313" key="4">
    <source>
        <dbReference type="EMBL" id="ABZ84536.1"/>
    </source>
</evidence>
<feature type="transmembrane region" description="Helical" evidence="2">
    <location>
        <begin position="53"/>
        <end position="74"/>
    </location>
</feature>
<keyword evidence="2" id="KW-0472">Membrane</keyword>
<feature type="transmembrane region" description="Helical" evidence="2">
    <location>
        <begin position="12"/>
        <end position="33"/>
    </location>
</feature>
<proteinExistence type="inferred from homology"/>
<dbReference type="KEGG" id="hmo:HM1_1978"/>
<comment type="similarity">
    <text evidence="1">Belongs to the DedA family.</text>
</comment>
<dbReference type="PANTHER" id="PTHR42709:SF9">
    <property type="entry name" value="ALKALINE PHOSPHATASE LIKE PROTEIN"/>
    <property type="match status" value="1"/>
</dbReference>
<dbReference type="InterPro" id="IPR051311">
    <property type="entry name" value="DedA_domain"/>
</dbReference>
<dbReference type="HOGENOM" id="CLU_044208_1_0_9"/>
<evidence type="ECO:0000256" key="1">
    <source>
        <dbReference type="ARBA" id="ARBA00010792"/>
    </source>
</evidence>
<feature type="transmembrane region" description="Helical" evidence="2">
    <location>
        <begin position="140"/>
        <end position="162"/>
    </location>
</feature>
<dbReference type="STRING" id="498761.HM1_1978"/>
<dbReference type="Pfam" id="PF09335">
    <property type="entry name" value="VTT_dom"/>
    <property type="match status" value="1"/>
</dbReference>
<name>B0TFV6_HELMI</name>
<keyword evidence="2" id="KW-1133">Transmembrane helix</keyword>
<keyword evidence="2" id="KW-0812">Transmembrane</keyword>
<dbReference type="RefSeq" id="WP_012283037.1">
    <property type="nucleotide sequence ID" value="NC_010337.2"/>
</dbReference>
<dbReference type="PANTHER" id="PTHR42709">
    <property type="entry name" value="ALKALINE PHOSPHATASE LIKE PROTEIN"/>
    <property type="match status" value="1"/>
</dbReference>
<dbReference type="EMBL" id="CP000930">
    <property type="protein sequence ID" value="ABZ84536.1"/>
    <property type="molecule type" value="Genomic_DNA"/>
</dbReference>
<evidence type="ECO:0000313" key="5">
    <source>
        <dbReference type="Proteomes" id="UP000008550"/>
    </source>
</evidence>
<dbReference type="GO" id="GO:0005886">
    <property type="term" value="C:plasma membrane"/>
    <property type="evidence" value="ECO:0007669"/>
    <property type="project" value="TreeGrafter"/>
</dbReference>
<organism evidence="4 5">
    <name type="scientific">Heliobacterium modesticaldum (strain ATCC 51547 / Ice1)</name>
    <dbReference type="NCBI Taxonomy" id="498761"/>
    <lineage>
        <taxon>Bacteria</taxon>
        <taxon>Bacillati</taxon>
        <taxon>Bacillota</taxon>
        <taxon>Clostridia</taxon>
        <taxon>Eubacteriales</taxon>
        <taxon>Heliobacteriaceae</taxon>
        <taxon>Heliomicrobium</taxon>
    </lineage>
</organism>
<dbReference type="eggNOG" id="COG0586">
    <property type="taxonomic scope" value="Bacteria"/>
</dbReference>
<dbReference type="Proteomes" id="UP000008550">
    <property type="component" value="Chromosome"/>
</dbReference>
<accession>B0TFV6</accession>